<comment type="subcellular location">
    <subcellularLocation>
        <location evidence="1">Cell membrane</location>
        <topology evidence="1">Multi-pass membrane protein</topology>
    </subcellularLocation>
</comment>
<evidence type="ECO:0000256" key="13">
    <source>
        <dbReference type="ARBA" id="ARBA00022989"/>
    </source>
</evidence>
<evidence type="ECO:0000256" key="14">
    <source>
        <dbReference type="ARBA" id="ARBA00023053"/>
    </source>
</evidence>
<evidence type="ECO:0000256" key="8">
    <source>
        <dbReference type="ARBA" id="ARBA00022723"/>
    </source>
</evidence>
<gene>
    <name evidence="23" type="ORF">TASK_LOCUS6766</name>
</gene>
<evidence type="ECO:0000313" key="25">
    <source>
        <dbReference type="WBParaSite" id="TASK_0000676501-mRNA-1"/>
    </source>
</evidence>
<keyword evidence="4" id="KW-0050">Antiport</keyword>
<evidence type="ECO:0000259" key="22">
    <source>
        <dbReference type="SMART" id="SM00237"/>
    </source>
</evidence>
<feature type="transmembrane region" description="Helical" evidence="20">
    <location>
        <begin position="847"/>
        <end position="867"/>
    </location>
</feature>
<dbReference type="GO" id="GO:0042383">
    <property type="term" value="C:sarcolemma"/>
    <property type="evidence" value="ECO:0007669"/>
    <property type="project" value="TreeGrafter"/>
</dbReference>
<dbReference type="SMART" id="SM00237">
    <property type="entry name" value="Calx_beta"/>
    <property type="match status" value="2"/>
</dbReference>
<keyword evidence="16 20" id="KW-0472">Membrane</keyword>
<dbReference type="GO" id="GO:0005432">
    <property type="term" value="F:calcium:sodium antiporter activity"/>
    <property type="evidence" value="ECO:0007669"/>
    <property type="project" value="InterPro"/>
</dbReference>
<dbReference type="GO" id="GO:0046872">
    <property type="term" value="F:metal ion binding"/>
    <property type="evidence" value="ECO:0007669"/>
    <property type="project" value="UniProtKB-KW"/>
</dbReference>
<dbReference type="InterPro" id="IPR032452">
    <property type="entry name" value="Na_Ca_Ex_C-exten"/>
</dbReference>
<dbReference type="InterPro" id="IPR044880">
    <property type="entry name" value="NCX_ion-bd_dom_sf"/>
</dbReference>
<dbReference type="Gene3D" id="1.20.1420.30">
    <property type="entry name" value="NCX, central ion-binding region"/>
    <property type="match status" value="2"/>
</dbReference>
<reference evidence="23 24" key="2">
    <citation type="submission" date="2018-11" db="EMBL/GenBank/DDBJ databases">
        <authorList>
            <consortium name="Pathogen Informatics"/>
        </authorList>
    </citation>
    <scope>NUCLEOTIDE SEQUENCE [LARGE SCALE GENOMIC DNA]</scope>
</reference>
<dbReference type="InterPro" id="IPR004836">
    <property type="entry name" value="Na_Ca_Ex"/>
</dbReference>
<evidence type="ECO:0000313" key="23">
    <source>
        <dbReference type="EMBL" id="VDK37300.1"/>
    </source>
</evidence>
<evidence type="ECO:0000256" key="5">
    <source>
        <dbReference type="ARBA" id="ARBA00022475"/>
    </source>
</evidence>
<evidence type="ECO:0000256" key="9">
    <source>
        <dbReference type="ARBA" id="ARBA00022729"/>
    </source>
</evidence>
<evidence type="ECO:0000256" key="11">
    <source>
        <dbReference type="ARBA" id="ARBA00022837"/>
    </source>
</evidence>
<keyword evidence="13 20" id="KW-1133">Transmembrane helix</keyword>
<evidence type="ECO:0000256" key="10">
    <source>
        <dbReference type="ARBA" id="ARBA00022737"/>
    </source>
</evidence>
<dbReference type="GO" id="GO:0098794">
    <property type="term" value="C:postsynapse"/>
    <property type="evidence" value="ECO:0007669"/>
    <property type="project" value="TreeGrafter"/>
</dbReference>
<evidence type="ECO:0000256" key="20">
    <source>
        <dbReference type="SAM" id="Phobius"/>
    </source>
</evidence>
<evidence type="ECO:0000256" key="15">
    <source>
        <dbReference type="ARBA" id="ARBA00023065"/>
    </source>
</evidence>
<keyword evidence="17" id="KW-0325">Glycoprotein</keyword>
<keyword evidence="18" id="KW-0739">Sodium transport</keyword>
<keyword evidence="15" id="KW-0406">Ion transport</keyword>
<dbReference type="OrthoDB" id="418484at2759"/>
<sequence length="1024" mass="114196">MRFYLSEFFFLILAFHTWAVNGLAEDENGKCPSTANISCKDGLLLPVWKPKSNISIAQIAGRAIVYFLSLMYCFLGVSIIADRFMAAIEVITSQEKEVRVKSKSGEVQVISVRIWNETVSNLTLMALGSSAPEILLSIIEICGTNFEAGELGPGTIVGSAAFNLFVIIGICIAVIPNGETRRIKHFGVFVVTSIWSVFAYLWLYFIISVTSKGIVEFWEAFLTFLFFPITVLTSYIADIKLFQRKFLKKKYKARRKAKYMIKDAADIEANGKFANSEPVSEGSEGSLEEEYEKTRLEYIETIKEIRKKNPQINPKELEELAQVEVLNKGPKSRAFYRIQATRQLTGSGNVISKAKLERKLSIQQTEIAELYAPDVQQIFFNPGHYTVMENVGSFQITVSRKGGDLRDEVAIDYATEDGTAVANEDYEPTNGTLVFRPNEQHKQISITVIDDDIFEEDEHFNVRLSNLRVIQNYGLTSDWKIVDPVVATVMVLDDDHAGIFHFVSESTEISESCDVAEFTVVRSSGARGCVHVPFKTVDGTAKGNGKDYSDVSGFVEFLDDQTEAVIRVPIVDDNDYEKNEYFFIELGQPTLVEREGEWRESLWNSIYTSICPHLTQIGQARSFFTMMSEKLLPDSYKRGSLMHKIDPAKAPEITHTEGIDTGLPRLGQFTRLRVTIKESTELKNTVDRLIKHGKWVLFVGTSSWKEQFVDAITVNAGTSTSLQNTNRLPLPLIVFFSPHRFCESLLLLTGDDDDLEAIAEGEKKMPSCIDYVMHFLTVFWKVLFAFVPPTALVKWSKRNSRFIVTFDPTSTLCPSTCRLWRLYITLRNDINRFLKNIFSCSNHLEYAGGWVCFVVSIIVIGFLTAIIGDLASAFGCTVGLTDAVTSTTFVALGTSLPDTFASKVAAIGDKYADSSICNVTGSNAVNVFLGIGVAWTIAAIAHWVRGSTFVVPAGSLGFSVTIFCIFALFAITLLVLRRKPALGGGELGGPRASIKWGSAIFFLLLWLIYVLLSSLENYCYIVGF</sequence>
<dbReference type="PANTHER" id="PTHR11878:SF65">
    <property type="entry name" value="NA_CA-EXCHANGE PROTEIN, ISOFORM G"/>
    <property type="match status" value="1"/>
</dbReference>
<feature type="chain" id="PRO_5043132637" evidence="21">
    <location>
        <begin position="20"/>
        <end position="1024"/>
    </location>
</feature>
<reference evidence="25" key="1">
    <citation type="submission" date="2017-02" db="UniProtKB">
        <authorList>
            <consortium name="WormBaseParasite"/>
        </authorList>
    </citation>
    <scope>IDENTIFICATION</scope>
</reference>
<dbReference type="Gene3D" id="2.60.40.2030">
    <property type="match status" value="2"/>
</dbReference>
<keyword evidence="6" id="KW-0109">Calcium transport</keyword>
<dbReference type="Pfam" id="PF03160">
    <property type="entry name" value="Calx-beta"/>
    <property type="match status" value="1"/>
</dbReference>
<evidence type="ECO:0000256" key="1">
    <source>
        <dbReference type="ARBA" id="ARBA00004651"/>
    </source>
</evidence>
<keyword evidence="11" id="KW-0106">Calcium</keyword>
<evidence type="ECO:0000313" key="24">
    <source>
        <dbReference type="Proteomes" id="UP000282613"/>
    </source>
</evidence>
<dbReference type="InterPro" id="IPR003644">
    <property type="entry name" value="Calx_beta"/>
</dbReference>
<dbReference type="Pfam" id="PF01699">
    <property type="entry name" value="Na_Ca_ex"/>
    <property type="match status" value="2"/>
</dbReference>
<evidence type="ECO:0000256" key="18">
    <source>
        <dbReference type="ARBA" id="ARBA00023201"/>
    </source>
</evidence>
<dbReference type="PRINTS" id="PR01259">
    <property type="entry name" value="NACAEXCHNGR"/>
</dbReference>
<evidence type="ECO:0000256" key="16">
    <source>
        <dbReference type="ARBA" id="ARBA00023136"/>
    </source>
</evidence>
<protein>
    <submittedName>
        <fullName evidence="25">Sodium/calcium exchanger 1</fullName>
    </submittedName>
</protein>
<comment type="similarity">
    <text evidence="2">Belongs to the Ca(2+):cation antiporter (CaCA) (TC 2.A.19) family. SLC8 subfamily.</text>
</comment>
<proteinExistence type="inferred from homology"/>
<name>A0A0R3W8Q8_TAEAS</name>
<feature type="transmembrane region" description="Helical" evidence="20">
    <location>
        <begin position="771"/>
        <end position="792"/>
    </location>
</feature>
<feature type="signal peptide" evidence="21">
    <location>
        <begin position="1"/>
        <end position="19"/>
    </location>
</feature>
<evidence type="ECO:0000256" key="4">
    <source>
        <dbReference type="ARBA" id="ARBA00022449"/>
    </source>
</evidence>
<comment type="catalytic activity">
    <reaction evidence="19">
        <text>Ca(2+)(in) + 3 Na(+)(out) = Ca(2+)(out) + 3 Na(+)(in)</text>
        <dbReference type="Rhea" id="RHEA:69955"/>
        <dbReference type="ChEBI" id="CHEBI:29101"/>
        <dbReference type="ChEBI" id="CHEBI:29108"/>
    </reaction>
</comment>
<dbReference type="STRING" id="60517.A0A0R3W8Q8"/>
<dbReference type="InterPro" id="IPR038081">
    <property type="entry name" value="CalX-like_sf"/>
</dbReference>
<feature type="transmembrane region" description="Helical" evidence="20">
    <location>
        <begin position="187"/>
        <end position="209"/>
    </location>
</feature>
<evidence type="ECO:0000256" key="7">
    <source>
        <dbReference type="ARBA" id="ARBA00022692"/>
    </source>
</evidence>
<keyword evidence="24" id="KW-1185">Reference proteome</keyword>
<dbReference type="Pfam" id="PF16494">
    <property type="entry name" value="Na_Ca_ex_C"/>
    <property type="match status" value="1"/>
</dbReference>
<feature type="transmembrane region" description="Helical" evidence="20">
    <location>
        <begin position="996"/>
        <end position="1015"/>
    </location>
</feature>
<evidence type="ECO:0000256" key="17">
    <source>
        <dbReference type="ARBA" id="ARBA00023180"/>
    </source>
</evidence>
<evidence type="ECO:0000256" key="3">
    <source>
        <dbReference type="ARBA" id="ARBA00022448"/>
    </source>
</evidence>
<feature type="domain" description="Calx-beta" evidence="22">
    <location>
        <begin position="366"/>
        <end position="465"/>
    </location>
</feature>
<dbReference type="Proteomes" id="UP000282613">
    <property type="component" value="Unassembled WGS sequence"/>
</dbReference>
<feature type="domain" description="Calx-beta" evidence="22">
    <location>
        <begin position="487"/>
        <end position="587"/>
    </location>
</feature>
<evidence type="ECO:0000256" key="2">
    <source>
        <dbReference type="ARBA" id="ARBA00007489"/>
    </source>
</evidence>
<keyword evidence="12" id="KW-0112">Calmodulin-binding</keyword>
<accession>A0A0R3W8Q8</accession>
<keyword evidence="10" id="KW-0677">Repeat</keyword>
<dbReference type="PANTHER" id="PTHR11878">
    <property type="entry name" value="SODIUM/CALCIUM EXCHANGER"/>
    <property type="match status" value="1"/>
</dbReference>
<organism evidence="25">
    <name type="scientific">Taenia asiatica</name>
    <name type="common">Asian tapeworm</name>
    <dbReference type="NCBI Taxonomy" id="60517"/>
    <lineage>
        <taxon>Eukaryota</taxon>
        <taxon>Metazoa</taxon>
        <taxon>Spiralia</taxon>
        <taxon>Lophotrochozoa</taxon>
        <taxon>Platyhelminthes</taxon>
        <taxon>Cestoda</taxon>
        <taxon>Eucestoda</taxon>
        <taxon>Cyclophyllidea</taxon>
        <taxon>Taeniidae</taxon>
        <taxon>Taenia</taxon>
    </lineage>
</organism>
<dbReference type="NCBIfam" id="TIGR00845">
    <property type="entry name" value="caca"/>
    <property type="match status" value="1"/>
</dbReference>
<dbReference type="InterPro" id="IPR004837">
    <property type="entry name" value="NaCa_Exmemb"/>
</dbReference>
<dbReference type="GO" id="GO:0005516">
    <property type="term" value="F:calmodulin binding"/>
    <property type="evidence" value="ECO:0007669"/>
    <property type="project" value="UniProtKB-KW"/>
</dbReference>
<dbReference type="SUPFAM" id="SSF141072">
    <property type="entry name" value="CalX-like"/>
    <property type="match status" value="2"/>
</dbReference>
<dbReference type="WBParaSite" id="TASK_0000676501-mRNA-1">
    <property type="protein sequence ID" value="TASK_0000676501-mRNA-1"/>
    <property type="gene ID" value="TASK_0000676501"/>
</dbReference>
<dbReference type="AlphaFoldDB" id="A0A0R3W8Q8"/>
<feature type="transmembrane region" description="Helical" evidence="20">
    <location>
        <begin position="956"/>
        <end position="976"/>
    </location>
</feature>
<keyword evidence="7 20" id="KW-0812">Transmembrane</keyword>
<keyword evidence="14" id="KW-0915">Sodium</keyword>
<feature type="transmembrane region" description="Helical" evidence="20">
    <location>
        <begin position="924"/>
        <end position="944"/>
    </location>
</feature>
<keyword evidence="5" id="KW-1003">Cell membrane</keyword>
<keyword evidence="3" id="KW-0813">Transport</keyword>
<evidence type="ECO:0000256" key="12">
    <source>
        <dbReference type="ARBA" id="ARBA00022860"/>
    </source>
</evidence>
<keyword evidence="8" id="KW-0479">Metal-binding</keyword>
<dbReference type="GO" id="GO:0030424">
    <property type="term" value="C:axon"/>
    <property type="evidence" value="ECO:0007669"/>
    <property type="project" value="TreeGrafter"/>
</dbReference>
<evidence type="ECO:0000256" key="21">
    <source>
        <dbReference type="SAM" id="SignalP"/>
    </source>
</evidence>
<feature type="transmembrane region" description="Helical" evidence="20">
    <location>
        <begin position="59"/>
        <end position="81"/>
    </location>
</feature>
<dbReference type="EMBL" id="UYRS01018534">
    <property type="protein sequence ID" value="VDK37300.1"/>
    <property type="molecule type" value="Genomic_DNA"/>
</dbReference>
<dbReference type="InterPro" id="IPR051171">
    <property type="entry name" value="CaCA"/>
</dbReference>
<dbReference type="GO" id="GO:0098703">
    <property type="term" value="P:calcium ion import across plasma membrane"/>
    <property type="evidence" value="ECO:0007669"/>
    <property type="project" value="TreeGrafter"/>
</dbReference>
<dbReference type="GO" id="GO:0007154">
    <property type="term" value="P:cell communication"/>
    <property type="evidence" value="ECO:0007669"/>
    <property type="project" value="InterPro"/>
</dbReference>
<evidence type="ECO:0000256" key="19">
    <source>
        <dbReference type="ARBA" id="ARBA00033667"/>
    </source>
</evidence>
<evidence type="ECO:0000256" key="6">
    <source>
        <dbReference type="ARBA" id="ARBA00022568"/>
    </source>
</evidence>
<feature type="transmembrane region" description="Helical" evidence="20">
    <location>
        <begin position="221"/>
        <end position="242"/>
    </location>
</feature>
<keyword evidence="9 21" id="KW-0732">Signal</keyword>
<feature type="transmembrane region" description="Helical" evidence="20">
    <location>
        <begin position="156"/>
        <end position="175"/>
    </location>
</feature>